<dbReference type="Pfam" id="PF00749">
    <property type="entry name" value="tRNA-synt_1c"/>
    <property type="match status" value="1"/>
</dbReference>
<dbReference type="GO" id="GO:0006424">
    <property type="term" value="P:glutamyl-tRNA aminoacylation"/>
    <property type="evidence" value="ECO:0007669"/>
    <property type="project" value="UniProtKB-UniRule"/>
</dbReference>
<dbReference type="EMBL" id="MKVH01000021">
    <property type="protein sequence ID" value="OJX57594.1"/>
    <property type="molecule type" value="Genomic_DNA"/>
</dbReference>
<dbReference type="STRING" id="1895771.BGO89_06365"/>
<dbReference type="GO" id="GO:0004818">
    <property type="term" value="F:glutamate-tRNA ligase activity"/>
    <property type="evidence" value="ECO:0007669"/>
    <property type="project" value="UniProtKB-UniRule"/>
</dbReference>
<gene>
    <name evidence="7" type="primary">gltX</name>
    <name evidence="10" type="ORF">BGO89_06365</name>
</gene>
<dbReference type="GO" id="GO:0005524">
    <property type="term" value="F:ATP binding"/>
    <property type="evidence" value="ECO:0007669"/>
    <property type="project" value="UniProtKB-UniRule"/>
</dbReference>
<organism evidence="10 11">
    <name type="scientific">Candidatus Kapaibacterium thiocyanatum</name>
    <dbReference type="NCBI Taxonomy" id="1895771"/>
    <lineage>
        <taxon>Bacteria</taxon>
        <taxon>Pseudomonadati</taxon>
        <taxon>Candidatus Kapaibacteriota</taxon>
        <taxon>Candidatus Kapaibacteriia</taxon>
        <taxon>Candidatus Kapaibacteriales</taxon>
        <taxon>Candidatus Kapaibacteriaceae</taxon>
        <taxon>Candidatus Kapaibacterium</taxon>
    </lineage>
</organism>
<comment type="subcellular location">
    <subcellularLocation>
        <location evidence="7">Cytoplasm</location>
    </subcellularLocation>
</comment>
<evidence type="ECO:0000256" key="6">
    <source>
        <dbReference type="ARBA" id="ARBA00023146"/>
    </source>
</evidence>
<feature type="short sequence motif" description="'KMSKS' region" evidence="7">
    <location>
        <begin position="260"/>
        <end position="264"/>
    </location>
</feature>
<dbReference type="FunFam" id="3.40.50.620:FF:000045">
    <property type="entry name" value="Glutamate--tRNA ligase, mitochondrial"/>
    <property type="match status" value="1"/>
</dbReference>
<dbReference type="Gene3D" id="3.40.50.620">
    <property type="entry name" value="HUPs"/>
    <property type="match status" value="1"/>
</dbReference>
<dbReference type="Proteomes" id="UP000184233">
    <property type="component" value="Unassembled WGS sequence"/>
</dbReference>
<feature type="binding site" evidence="7">
    <location>
        <position position="263"/>
    </location>
    <ligand>
        <name>ATP</name>
        <dbReference type="ChEBI" id="CHEBI:30616"/>
    </ligand>
</feature>
<dbReference type="InterPro" id="IPR014729">
    <property type="entry name" value="Rossmann-like_a/b/a_fold"/>
</dbReference>
<reference evidence="10 11" key="1">
    <citation type="submission" date="2016-09" db="EMBL/GenBank/DDBJ databases">
        <title>Genome-resolved meta-omics ties microbial dynamics to process performance in biotechnology for thiocyanate degradation.</title>
        <authorList>
            <person name="Kantor R.S."/>
            <person name="Huddy R.J."/>
            <person name="Iyer R."/>
            <person name="Thomas B.C."/>
            <person name="Brown C.T."/>
            <person name="Anantharaman K."/>
            <person name="Tringe S."/>
            <person name="Hettich R.L."/>
            <person name="Harrison S.T."/>
            <person name="Banfield J.F."/>
        </authorList>
    </citation>
    <scope>NUCLEOTIDE SEQUENCE [LARGE SCALE GENOMIC DNA]</scope>
    <source>
        <strain evidence="10">59-99</strain>
    </source>
</reference>
<name>A0A1M3KYK9_9BACT</name>
<accession>A0A1M3KYK9</accession>
<evidence type="ECO:0000256" key="3">
    <source>
        <dbReference type="ARBA" id="ARBA00022741"/>
    </source>
</evidence>
<dbReference type="GO" id="GO:0008270">
    <property type="term" value="F:zinc ion binding"/>
    <property type="evidence" value="ECO:0007669"/>
    <property type="project" value="InterPro"/>
</dbReference>
<feature type="short sequence motif" description="'HIGH' region" evidence="7">
    <location>
        <begin position="15"/>
        <end position="25"/>
    </location>
</feature>
<comment type="caution">
    <text evidence="7">Lacks conserved residue(s) required for the propagation of feature annotation.</text>
</comment>
<evidence type="ECO:0000256" key="5">
    <source>
        <dbReference type="ARBA" id="ARBA00022917"/>
    </source>
</evidence>
<evidence type="ECO:0000259" key="9">
    <source>
        <dbReference type="Pfam" id="PF19269"/>
    </source>
</evidence>
<dbReference type="NCBIfam" id="TIGR00464">
    <property type="entry name" value="gltX_bact"/>
    <property type="match status" value="1"/>
</dbReference>
<evidence type="ECO:0000256" key="1">
    <source>
        <dbReference type="ARBA" id="ARBA00007894"/>
    </source>
</evidence>
<keyword evidence="6 7" id="KW-0030">Aminoacyl-tRNA synthetase</keyword>
<dbReference type="InterPro" id="IPR020751">
    <property type="entry name" value="aa-tRNA-synth_I_codon-bd_sub2"/>
</dbReference>
<evidence type="ECO:0000256" key="4">
    <source>
        <dbReference type="ARBA" id="ARBA00022840"/>
    </source>
</evidence>
<evidence type="ECO:0000259" key="8">
    <source>
        <dbReference type="Pfam" id="PF00749"/>
    </source>
</evidence>
<dbReference type="AlphaFoldDB" id="A0A1M3KYK9"/>
<comment type="subunit">
    <text evidence="7">Monomer.</text>
</comment>
<dbReference type="GO" id="GO:0000049">
    <property type="term" value="F:tRNA binding"/>
    <property type="evidence" value="ECO:0007669"/>
    <property type="project" value="InterPro"/>
</dbReference>
<dbReference type="InterPro" id="IPR020058">
    <property type="entry name" value="Glu/Gln-tRNA-synth_Ib_cat-dom"/>
</dbReference>
<feature type="domain" description="Aminoacyl-tRNA synthetase class I anticodon-binding" evidence="9">
    <location>
        <begin position="351"/>
        <end position="482"/>
    </location>
</feature>
<dbReference type="EC" id="6.1.1.17" evidence="7"/>
<dbReference type="InterPro" id="IPR045462">
    <property type="entry name" value="aa-tRNA-synth_I_cd-bd"/>
</dbReference>
<comment type="similarity">
    <text evidence="1 7">Belongs to the class-I aminoacyl-tRNA synthetase family. Glutamate--tRNA ligase type 1 subfamily.</text>
</comment>
<dbReference type="HAMAP" id="MF_00022">
    <property type="entry name" value="Glu_tRNA_synth_type1"/>
    <property type="match status" value="1"/>
</dbReference>
<keyword evidence="2 7" id="KW-0436">Ligase</keyword>
<keyword evidence="7" id="KW-0963">Cytoplasm</keyword>
<dbReference type="InterPro" id="IPR033910">
    <property type="entry name" value="GluRS_core"/>
</dbReference>
<evidence type="ECO:0000256" key="2">
    <source>
        <dbReference type="ARBA" id="ARBA00022598"/>
    </source>
</evidence>
<keyword evidence="5 7" id="KW-0648">Protein biosynthesis</keyword>
<comment type="catalytic activity">
    <reaction evidence="7">
        <text>tRNA(Glu) + L-glutamate + ATP = L-glutamyl-tRNA(Glu) + AMP + diphosphate</text>
        <dbReference type="Rhea" id="RHEA:23540"/>
        <dbReference type="Rhea" id="RHEA-COMP:9663"/>
        <dbReference type="Rhea" id="RHEA-COMP:9680"/>
        <dbReference type="ChEBI" id="CHEBI:29985"/>
        <dbReference type="ChEBI" id="CHEBI:30616"/>
        <dbReference type="ChEBI" id="CHEBI:33019"/>
        <dbReference type="ChEBI" id="CHEBI:78442"/>
        <dbReference type="ChEBI" id="CHEBI:78520"/>
        <dbReference type="ChEBI" id="CHEBI:456215"/>
        <dbReference type="EC" id="6.1.1.17"/>
    </reaction>
</comment>
<dbReference type="SUPFAM" id="SSF48163">
    <property type="entry name" value="An anticodon-binding domain of class I aminoacyl-tRNA synthetases"/>
    <property type="match status" value="1"/>
</dbReference>
<dbReference type="InterPro" id="IPR008925">
    <property type="entry name" value="aa_tRNA-synth_I_cd-bd_sf"/>
</dbReference>
<keyword evidence="4 7" id="KW-0067">ATP-binding</keyword>
<dbReference type="SUPFAM" id="SSF52374">
    <property type="entry name" value="Nucleotidylyl transferase"/>
    <property type="match status" value="1"/>
</dbReference>
<feature type="domain" description="Glutamyl/glutaminyl-tRNA synthetase class Ib catalytic" evidence="8">
    <location>
        <begin position="10"/>
        <end position="329"/>
    </location>
</feature>
<protein>
    <recommendedName>
        <fullName evidence="7">Glutamate--tRNA ligase</fullName>
        <ecNumber evidence="7">6.1.1.17</ecNumber>
    </recommendedName>
    <alternativeName>
        <fullName evidence="7">Glutamyl-tRNA synthetase</fullName>
        <shortName evidence="7">GluRS</shortName>
    </alternativeName>
</protein>
<comment type="function">
    <text evidence="7">Catalyzes the attachment of glutamate to tRNA(Glu) in a two-step reaction: glutamate is first activated by ATP to form Glu-AMP and then transferred to the acceptor end of tRNA(Glu).</text>
</comment>
<dbReference type="PANTHER" id="PTHR43311">
    <property type="entry name" value="GLUTAMATE--TRNA LIGASE"/>
    <property type="match status" value="1"/>
</dbReference>
<comment type="caution">
    <text evidence="10">The sequence shown here is derived from an EMBL/GenBank/DDBJ whole genome shotgun (WGS) entry which is preliminary data.</text>
</comment>
<dbReference type="GO" id="GO:0005737">
    <property type="term" value="C:cytoplasm"/>
    <property type="evidence" value="ECO:0007669"/>
    <property type="project" value="UniProtKB-SubCell"/>
</dbReference>
<evidence type="ECO:0000313" key="10">
    <source>
        <dbReference type="EMBL" id="OJX57594.1"/>
    </source>
</evidence>
<dbReference type="CDD" id="cd00808">
    <property type="entry name" value="GluRS_core"/>
    <property type="match status" value="1"/>
</dbReference>
<dbReference type="InterPro" id="IPR000924">
    <property type="entry name" value="Glu/Gln-tRNA-synth"/>
</dbReference>
<dbReference type="InterPro" id="IPR004527">
    <property type="entry name" value="Glu-tRNA-ligase_bac/mito"/>
</dbReference>
<dbReference type="Pfam" id="PF19269">
    <property type="entry name" value="Anticodon_2"/>
    <property type="match status" value="1"/>
</dbReference>
<dbReference type="InterPro" id="IPR049940">
    <property type="entry name" value="GluQ/Sye"/>
</dbReference>
<keyword evidence="3 7" id="KW-0547">Nucleotide-binding</keyword>
<evidence type="ECO:0000313" key="11">
    <source>
        <dbReference type="Proteomes" id="UP000184233"/>
    </source>
</evidence>
<dbReference type="PANTHER" id="PTHR43311:SF2">
    <property type="entry name" value="GLUTAMATE--TRNA LIGASE, MITOCHONDRIAL-RELATED"/>
    <property type="match status" value="1"/>
</dbReference>
<proteinExistence type="inferred from homology"/>
<evidence type="ECO:0000256" key="7">
    <source>
        <dbReference type="HAMAP-Rule" id="MF_00022"/>
    </source>
</evidence>
<dbReference type="Gene3D" id="1.10.10.350">
    <property type="match status" value="1"/>
</dbReference>
<dbReference type="PRINTS" id="PR00987">
    <property type="entry name" value="TRNASYNTHGLU"/>
</dbReference>
<sequence length="485" mass="54483">MQASTNKPPRVRFAPSPTGFLHIGSLRTALYNFLFAKHNGGSCILRIEDTDRTRLVEGAMEEQIGSLAWAGVIFDEGPHVGGNFGPYVQSERFPLYREYGMKLVETGHAYYAFDTSEELDAMRVRQQAAGIAPKYDRSSMRNQYTLGEQETQRLLGEGAHHVIRLKVPLQADVRFHDEIRGDVVVNGREIDDQILLKSDGFPTYHLANVVDDHLMEITHVIRAEEWLPSTPKHVLLYEAFGWEAPVFAHVPLLLNPDRSKMSKRHGDVMVRDFAAKGYFPDALVNFVALCGWNPGSDREIFSMTELVEAFSLERVNKAGAVFDYKKLEWMNGEYLKSKDPATMVPGIMPMLEEAGYTYVDPAYVARVITLLRERITFVKDVVQFADYLFSDTVTIDEEYRAKHWNEGTAAMIADLSTIFDAAPSFDHATLHDLASAYAKERGLKMGALLHPLRAVLTGKSVGAGLFDTMELLGRERSLARLKSNA</sequence>